<keyword evidence="3" id="KW-1185">Reference proteome</keyword>
<protein>
    <submittedName>
        <fullName evidence="2">Uncharacterized protein</fullName>
    </submittedName>
</protein>
<feature type="compositionally biased region" description="Basic and acidic residues" evidence="1">
    <location>
        <begin position="52"/>
        <end position="72"/>
    </location>
</feature>
<evidence type="ECO:0000313" key="2">
    <source>
        <dbReference type="EMBL" id="MBB2968137.1"/>
    </source>
</evidence>
<sequence length="72" mass="8025">MATTTWTSGIDHGWIAHPARTVDGGEQPRRRRFVLSDWFAAAIAARGGTPSRETERALSDLRAAHDIQDPRR</sequence>
<feature type="region of interest" description="Disordered" evidence="1">
    <location>
        <begin position="46"/>
        <end position="72"/>
    </location>
</feature>
<gene>
    <name evidence="2" type="ORF">FHX33_002907</name>
</gene>
<dbReference type="RefSeq" id="WP_021763824.1">
    <property type="nucleotide sequence ID" value="NZ_JACHVP010000003.1"/>
</dbReference>
<accession>A0A7W4YK39</accession>
<dbReference type="AlphaFoldDB" id="A0A7W4YK39"/>
<proteinExistence type="predicted"/>
<comment type="caution">
    <text evidence="2">The sequence shown here is derived from an EMBL/GenBank/DDBJ whole genome shotgun (WGS) entry which is preliminary data.</text>
</comment>
<dbReference type="Proteomes" id="UP000538196">
    <property type="component" value="Unassembled WGS sequence"/>
</dbReference>
<evidence type="ECO:0000256" key="1">
    <source>
        <dbReference type="SAM" id="MobiDB-lite"/>
    </source>
</evidence>
<evidence type="ECO:0000313" key="3">
    <source>
        <dbReference type="Proteomes" id="UP000538196"/>
    </source>
</evidence>
<organism evidence="2 3">
    <name type="scientific">Leifsonia aquatica</name>
    <name type="common">Corynebacterium aquaticum</name>
    <dbReference type="NCBI Taxonomy" id="144185"/>
    <lineage>
        <taxon>Bacteria</taxon>
        <taxon>Bacillati</taxon>
        <taxon>Actinomycetota</taxon>
        <taxon>Actinomycetes</taxon>
        <taxon>Micrococcales</taxon>
        <taxon>Microbacteriaceae</taxon>
        <taxon>Leifsonia</taxon>
    </lineage>
</organism>
<name>A0A7W4YK39_LEIAQ</name>
<dbReference type="EMBL" id="JACHVP010000003">
    <property type="protein sequence ID" value="MBB2968137.1"/>
    <property type="molecule type" value="Genomic_DNA"/>
</dbReference>
<reference evidence="2 3" key="1">
    <citation type="submission" date="2020-08" db="EMBL/GenBank/DDBJ databases">
        <title>Sequencing the genomes of 1000 actinobacteria strains.</title>
        <authorList>
            <person name="Klenk H.-P."/>
        </authorList>
    </citation>
    <scope>NUCLEOTIDE SEQUENCE [LARGE SCALE GENOMIC DNA]</scope>
    <source>
        <strain evidence="2 3">DSM 20146</strain>
    </source>
</reference>